<keyword evidence="4 5" id="KW-0472">Membrane</keyword>
<evidence type="ECO:0000256" key="5">
    <source>
        <dbReference type="SAM" id="Phobius"/>
    </source>
</evidence>
<dbReference type="AlphaFoldDB" id="A0A1M7MYD9"/>
<feature type="domain" description="DUF202" evidence="6">
    <location>
        <begin position="8"/>
        <end position="70"/>
    </location>
</feature>
<dbReference type="EMBL" id="FRCS01000002">
    <property type="protein sequence ID" value="SHM96218.1"/>
    <property type="molecule type" value="Genomic_DNA"/>
</dbReference>
<evidence type="ECO:0000256" key="2">
    <source>
        <dbReference type="ARBA" id="ARBA00022692"/>
    </source>
</evidence>
<dbReference type="RefSeq" id="WP_073253889.1">
    <property type="nucleotide sequence ID" value="NZ_FRCS01000002.1"/>
</dbReference>
<evidence type="ECO:0000256" key="4">
    <source>
        <dbReference type="ARBA" id="ARBA00023136"/>
    </source>
</evidence>
<sequence length="104" mass="10766">MTAQRRPPGLAAERTALSWVRSLTGLVGVTLLLSRGLLMHWPVLPAAIVASGIGVLVLAACILGERRWLALRRPRPGPPHGSVVVAITAGALLVAAVGALVLAR</sequence>
<feature type="transmembrane region" description="Helical" evidence="5">
    <location>
        <begin position="20"/>
        <end position="38"/>
    </location>
</feature>
<evidence type="ECO:0000256" key="1">
    <source>
        <dbReference type="ARBA" id="ARBA00004127"/>
    </source>
</evidence>
<name>A0A1M7MYD9_9ACTN</name>
<accession>A0A1M7MYD9</accession>
<proteinExistence type="predicted"/>
<feature type="transmembrane region" description="Helical" evidence="5">
    <location>
        <begin position="44"/>
        <end position="63"/>
    </location>
</feature>
<gene>
    <name evidence="7" type="ORF">SAMN05443668_102330</name>
</gene>
<keyword evidence="3 5" id="KW-1133">Transmembrane helix</keyword>
<dbReference type="GO" id="GO:0012505">
    <property type="term" value="C:endomembrane system"/>
    <property type="evidence" value="ECO:0007669"/>
    <property type="project" value="UniProtKB-SubCell"/>
</dbReference>
<reference evidence="7 8" key="1">
    <citation type="submission" date="2016-11" db="EMBL/GenBank/DDBJ databases">
        <authorList>
            <person name="Jaros S."/>
            <person name="Januszkiewicz K."/>
            <person name="Wedrychowicz H."/>
        </authorList>
    </citation>
    <scope>NUCLEOTIDE SEQUENCE [LARGE SCALE GENOMIC DNA]</scope>
    <source>
        <strain evidence="7 8">DSM 46144</strain>
    </source>
</reference>
<evidence type="ECO:0000256" key="3">
    <source>
        <dbReference type="ARBA" id="ARBA00022989"/>
    </source>
</evidence>
<keyword evidence="2 5" id="KW-0812">Transmembrane</keyword>
<organism evidence="7 8">
    <name type="scientific">Cryptosporangium aurantiacum</name>
    <dbReference type="NCBI Taxonomy" id="134849"/>
    <lineage>
        <taxon>Bacteria</taxon>
        <taxon>Bacillati</taxon>
        <taxon>Actinomycetota</taxon>
        <taxon>Actinomycetes</taxon>
        <taxon>Cryptosporangiales</taxon>
        <taxon>Cryptosporangiaceae</taxon>
        <taxon>Cryptosporangium</taxon>
    </lineage>
</organism>
<dbReference type="InterPro" id="IPR003807">
    <property type="entry name" value="DUF202"/>
</dbReference>
<comment type="subcellular location">
    <subcellularLocation>
        <location evidence="1">Endomembrane system</location>
        <topology evidence="1">Multi-pass membrane protein</topology>
    </subcellularLocation>
</comment>
<dbReference type="Pfam" id="PF02656">
    <property type="entry name" value="DUF202"/>
    <property type="match status" value="1"/>
</dbReference>
<evidence type="ECO:0000313" key="8">
    <source>
        <dbReference type="Proteomes" id="UP000184440"/>
    </source>
</evidence>
<evidence type="ECO:0000259" key="6">
    <source>
        <dbReference type="Pfam" id="PF02656"/>
    </source>
</evidence>
<keyword evidence="8" id="KW-1185">Reference proteome</keyword>
<protein>
    <recommendedName>
        <fullName evidence="6">DUF202 domain-containing protein</fullName>
    </recommendedName>
</protein>
<dbReference type="Proteomes" id="UP000184440">
    <property type="component" value="Unassembled WGS sequence"/>
</dbReference>
<feature type="transmembrane region" description="Helical" evidence="5">
    <location>
        <begin position="83"/>
        <end position="103"/>
    </location>
</feature>
<dbReference type="STRING" id="134849.SAMN05443668_102330"/>
<evidence type="ECO:0000313" key="7">
    <source>
        <dbReference type="EMBL" id="SHM96218.1"/>
    </source>
</evidence>